<name>S0EUB3_CHTCT</name>
<dbReference type="AlphaFoldDB" id="S0EUB3"/>
<comment type="subcellular location">
    <subcellularLocation>
        <location evidence="1">Cell envelope</location>
    </subcellularLocation>
</comment>
<comment type="similarity">
    <text evidence="2">Belongs to the bacterial solute-binding protein 2 family.</text>
</comment>
<dbReference type="InterPro" id="IPR025997">
    <property type="entry name" value="SBP_2_dom"/>
</dbReference>
<keyword evidence="6" id="KW-1185">Reference proteome</keyword>
<dbReference type="InterPro" id="IPR028082">
    <property type="entry name" value="Peripla_BP_I"/>
</dbReference>
<dbReference type="RefSeq" id="WP_016482774.1">
    <property type="nucleotide sequence ID" value="NC_021487.1"/>
</dbReference>
<dbReference type="GO" id="GO:0030246">
    <property type="term" value="F:carbohydrate binding"/>
    <property type="evidence" value="ECO:0007669"/>
    <property type="project" value="TreeGrafter"/>
</dbReference>
<dbReference type="HOGENOM" id="CLU_037628_3_0_0"/>
<sequence>MSRGRIQAAGRCALGLLLLGLALAGCSKETPTSGGTSSMVQGGKPKIVFVFKVGGISYSDACKAGAEQANNDPQIDATVEYEAPDQASAGKQAEIIDQARVGGANAIVVSPDDAQAVVPALDKAADAGIQTFTWDSDAPASKRKFYVAAVDDVQIGVEIADALAKAIGGKGKVLIFSGQRTAQNLNKHVEGMLEGFKKYPGITVAQPIYYNDDDKTKAVALAVQALQANPDAVGIACANSVSPPAAGEALRKLGRVGKVKVWGLALPSETRTYLKDGSVTGLYLWDPTKLTYYTAYLVRQALKGDMPKDGEKLPGLAQPIRVNGPIVTLPLRITITKDNVDQFHF</sequence>
<dbReference type="Pfam" id="PF13407">
    <property type="entry name" value="Peripla_BP_4"/>
    <property type="match status" value="1"/>
</dbReference>
<dbReference type="KEGG" id="ccz:CCALI_01418"/>
<dbReference type="SUPFAM" id="SSF53822">
    <property type="entry name" value="Periplasmic binding protein-like I"/>
    <property type="match status" value="1"/>
</dbReference>
<proteinExistence type="inferred from homology"/>
<dbReference type="eggNOG" id="COG1879">
    <property type="taxonomic scope" value="Bacteria"/>
</dbReference>
<keyword evidence="3" id="KW-0732">Signal</keyword>
<evidence type="ECO:0000256" key="3">
    <source>
        <dbReference type="SAM" id="SignalP"/>
    </source>
</evidence>
<evidence type="ECO:0000256" key="1">
    <source>
        <dbReference type="ARBA" id="ARBA00004196"/>
    </source>
</evidence>
<dbReference type="PANTHER" id="PTHR30036:SF7">
    <property type="entry name" value="ABC TRANSPORTER PERIPLASMIC-BINDING PROTEIN YPHF"/>
    <property type="match status" value="1"/>
</dbReference>
<dbReference type="OrthoDB" id="9795981at2"/>
<gene>
    <name evidence="5" type="ORF">CCALI_01418</name>
</gene>
<dbReference type="PANTHER" id="PTHR30036">
    <property type="entry name" value="D-XYLOSE-BINDING PERIPLASMIC PROTEIN"/>
    <property type="match status" value="1"/>
</dbReference>
<evidence type="ECO:0000256" key="2">
    <source>
        <dbReference type="ARBA" id="ARBA00007639"/>
    </source>
</evidence>
<dbReference type="PATRIC" id="fig|1303518.3.peg.1449"/>
<dbReference type="STRING" id="454171.CP488_02679"/>
<dbReference type="InParanoid" id="S0EUB3"/>
<dbReference type="CDD" id="cd06302">
    <property type="entry name" value="PBP1_LsrB_Quorum_Sensing-like"/>
    <property type="match status" value="1"/>
</dbReference>
<dbReference type="InterPro" id="IPR050555">
    <property type="entry name" value="Bact_Solute-Bind_Prot2"/>
</dbReference>
<feature type="signal peptide" evidence="3">
    <location>
        <begin position="1"/>
        <end position="24"/>
    </location>
</feature>
<accession>S0EUB3</accession>
<feature type="domain" description="Periplasmic binding protein" evidence="4">
    <location>
        <begin position="47"/>
        <end position="305"/>
    </location>
</feature>
<dbReference type="PROSITE" id="PS51257">
    <property type="entry name" value="PROKAR_LIPOPROTEIN"/>
    <property type="match status" value="1"/>
</dbReference>
<feature type="chain" id="PRO_5004496389" evidence="3">
    <location>
        <begin position="25"/>
        <end position="345"/>
    </location>
</feature>
<evidence type="ECO:0000313" key="6">
    <source>
        <dbReference type="Proteomes" id="UP000014227"/>
    </source>
</evidence>
<dbReference type="Proteomes" id="UP000014227">
    <property type="component" value="Chromosome I"/>
</dbReference>
<dbReference type="GO" id="GO:0030288">
    <property type="term" value="C:outer membrane-bounded periplasmic space"/>
    <property type="evidence" value="ECO:0007669"/>
    <property type="project" value="TreeGrafter"/>
</dbReference>
<evidence type="ECO:0000313" key="5">
    <source>
        <dbReference type="EMBL" id="CCW35235.1"/>
    </source>
</evidence>
<reference evidence="6" key="1">
    <citation type="submission" date="2013-03" db="EMBL/GenBank/DDBJ databases">
        <title>Genome sequence of Chthonomonas calidirosea, the first sequenced genome from the Armatimonadetes phylum (formally candidate division OP10).</title>
        <authorList>
            <person name="Lee K.C.Y."/>
            <person name="Morgan X.C."/>
            <person name="Dunfield P.F."/>
            <person name="Tamas I."/>
            <person name="Houghton K.M."/>
            <person name="Vyssotski M."/>
            <person name="Ryan J.L.J."/>
            <person name="Lagutin K."/>
            <person name="McDonald I.R."/>
            <person name="Stott M.B."/>
        </authorList>
    </citation>
    <scope>NUCLEOTIDE SEQUENCE [LARGE SCALE GENOMIC DNA]</scope>
    <source>
        <strain evidence="6">DSM 23976 / ICMP 18418 / T49</strain>
    </source>
</reference>
<protein>
    <submittedName>
        <fullName evidence="5">Monosaccharide ABC transporter substrate-binding protein, CUT2 family (TC 3.A.1.2.-)</fullName>
    </submittedName>
</protein>
<organism evidence="5 6">
    <name type="scientific">Chthonomonas calidirosea (strain DSM 23976 / ICMP 18418 / T49)</name>
    <dbReference type="NCBI Taxonomy" id="1303518"/>
    <lineage>
        <taxon>Bacteria</taxon>
        <taxon>Bacillati</taxon>
        <taxon>Armatimonadota</taxon>
        <taxon>Chthonomonadia</taxon>
        <taxon>Chthonomonadales</taxon>
        <taxon>Chthonomonadaceae</taxon>
        <taxon>Chthonomonas</taxon>
    </lineage>
</organism>
<dbReference type="Gene3D" id="3.40.50.2300">
    <property type="match status" value="2"/>
</dbReference>
<evidence type="ECO:0000259" key="4">
    <source>
        <dbReference type="Pfam" id="PF13407"/>
    </source>
</evidence>
<dbReference type="EMBL" id="HF951689">
    <property type="protein sequence ID" value="CCW35235.1"/>
    <property type="molecule type" value="Genomic_DNA"/>
</dbReference>